<dbReference type="Proteomes" id="UP000683575">
    <property type="component" value="Chromosome"/>
</dbReference>
<keyword evidence="2" id="KW-0378">Hydrolase</keyword>
<dbReference type="GO" id="GO:0004519">
    <property type="term" value="F:endonuclease activity"/>
    <property type="evidence" value="ECO:0007669"/>
    <property type="project" value="UniProtKB-KW"/>
</dbReference>
<feature type="domain" description="Endonuclease/exonuclease/phosphatase" evidence="1">
    <location>
        <begin position="22"/>
        <end position="135"/>
    </location>
</feature>
<evidence type="ECO:0000313" key="3">
    <source>
        <dbReference type="Proteomes" id="UP000683575"/>
    </source>
</evidence>
<dbReference type="Pfam" id="PF03372">
    <property type="entry name" value="Exo_endo_phos"/>
    <property type="match status" value="1"/>
</dbReference>
<keyword evidence="2" id="KW-0540">Nuclease</keyword>
<keyword evidence="2" id="KW-0255">Endonuclease</keyword>
<accession>A0A975Y2C6</accession>
<proteinExistence type="predicted"/>
<sequence length="144" mass="15391">MRTEFAGYGLDLATPAGRVHLIAVHPRPPVGDVSGWRMDHGVIRHAARATSERTLIVGDLNATMDHVPMRALVGSGFEDAATQADSRWQPTWPAAGEVSRLGFPVPSMVPIDHVLVSSGLRALRTDTVTVEGTDHRALLAVVGL</sequence>
<protein>
    <submittedName>
        <fullName evidence="2">Endonuclease/exonuclease/phosphatase family protein</fullName>
    </submittedName>
</protein>
<name>A0A975Y2C6_9ACTN</name>
<gene>
    <name evidence="2" type="ORF">KRR39_03895</name>
</gene>
<evidence type="ECO:0000259" key="1">
    <source>
        <dbReference type="Pfam" id="PF03372"/>
    </source>
</evidence>
<dbReference type="KEGG" id="nps:KRR39_03895"/>
<dbReference type="EMBL" id="CP077062">
    <property type="protein sequence ID" value="QWZ10417.1"/>
    <property type="molecule type" value="Genomic_DNA"/>
</dbReference>
<dbReference type="AlphaFoldDB" id="A0A975Y2C6"/>
<keyword evidence="3" id="KW-1185">Reference proteome</keyword>
<evidence type="ECO:0000313" key="2">
    <source>
        <dbReference type="EMBL" id="QWZ10417.1"/>
    </source>
</evidence>
<organism evidence="2 3">
    <name type="scientific">Nocardioides panacis</name>
    <dbReference type="NCBI Taxonomy" id="2849501"/>
    <lineage>
        <taxon>Bacteria</taxon>
        <taxon>Bacillati</taxon>
        <taxon>Actinomycetota</taxon>
        <taxon>Actinomycetes</taxon>
        <taxon>Propionibacteriales</taxon>
        <taxon>Nocardioidaceae</taxon>
        <taxon>Nocardioides</taxon>
    </lineage>
</organism>
<dbReference type="InterPro" id="IPR005135">
    <property type="entry name" value="Endo/exonuclease/phosphatase"/>
</dbReference>
<reference evidence="2" key="1">
    <citation type="submission" date="2021-06" db="EMBL/GenBank/DDBJ databases">
        <title>Complete genome sequence of Nocardioides sp. G188.</title>
        <authorList>
            <person name="Im W.-T."/>
        </authorList>
    </citation>
    <scope>NUCLEOTIDE SEQUENCE</scope>
    <source>
        <strain evidence="2">G188</strain>
    </source>
</reference>